<reference evidence="1 2" key="1">
    <citation type="journal article" date="2015" name="Nature">
        <title>rRNA introns, odd ribosomes, and small enigmatic genomes across a large radiation of phyla.</title>
        <authorList>
            <person name="Brown C.T."/>
            <person name="Hug L.A."/>
            <person name="Thomas B.C."/>
            <person name="Sharon I."/>
            <person name="Castelle C.J."/>
            <person name="Singh A."/>
            <person name="Wilkins M.J."/>
            <person name="Williams K.H."/>
            <person name="Banfield J.F."/>
        </authorList>
    </citation>
    <scope>NUCLEOTIDE SEQUENCE [LARGE SCALE GENOMIC DNA]</scope>
</reference>
<evidence type="ECO:0000313" key="2">
    <source>
        <dbReference type="Proteomes" id="UP000034539"/>
    </source>
</evidence>
<sequence>MANYGGFYTGEKKKIKKQTLEKKAQKFTGQSSFVLPKIEIIGKGGKKDK</sequence>
<comment type="caution">
    <text evidence="1">The sequence shown here is derived from an EMBL/GenBank/DDBJ whole genome shotgun (WGS) entry which is preliminary data.</text>
</comment>
<dbReference type="Proteomes" id="UP000034539">
    <property type="component" value="Unassembled WGS sequence"/>
</dbReference>
<proteinExistence type="predicted"/>
<protein>
    <submittedName>
        <fullName evidence="1">Uncharacterized protein</fullName>
    </submittedName>
</protein>
<dbReference type="EMBL" id="LBXN01000055">
    <property type="protein sequence ID" value="KKR31985.1"/>
    <property type="molecule type" value="Genomic_DNA"/>
</dbReference>
<accession>A0A0G0SB67</accession>
<evidence type="ECO:0000313" key="1">
    <source>
        <dbReference type="EMBL" id="KKR31985.1"/>
    </source>
</evidence>
<dbReference type="AlphaFoldDB" id="A0A0G0SB67"/>
<name>A0A0G0SB67_9BACT</name>
<organism evidence="1 2">
    <name type="scientific">Candidatus Gottesmanbacteria bacterium GW2011_GWC2_39_8</name>
    <dbReference type="NCBI Taxonomy" id="1618450"/>
    <lineage>
        <taxon>Bacteria</taxon>
        <taxon>Candidatus Gottesmaniibacteriota</taxon>
    </lineage>
</organism>
<gene>
    <name evidence="1" type="ORF">UT63_C0055G0003</name>
</gene>